<dbReference type="EMBL" id="GALA01000403">
    <property type="protein sequence ID" value="JAA94449.1"/>
    <property type="molecule type" value="mRNA"/>
</dbReference>
<keyword evidence="1" id="KW-0472">Membrane</keyword>
<sequence>MYLLVYGHRGTFWVFFIFLLHSPACCRCFFVLKPLRIKGIILQNKIFRFRSWVLSNLEHKLKFYANWTSLLYPSPDISGDWCGLV</sequence>
<protein>
    <submittedName>
        <fullName evidence="2">Putative secreted protein</fullName>
    </submittedName>
</protein>
<evidence type="ECO:0000256" key="1">
    <source>
        <dbReference type="SAM" id="Phobius"/>
    </source>
</evidence>
<dbReference type="AlphaFoldDB" id="T1D5R0"/>
<accession>T1D5R0</accession>
<proteinExistence type="evidence at transcript level"/>
<organism evidence="2">
    <name type="scientific">Psorophora albipes</name>
    <dbReference type="NCBI Taxonomy" id="869069"/>
    <lineage>
        <taxon>Eukaryota</taxon>
        <taxon>Metazoa</taxon>
        <taxon>Ecdysozoa</taxon>
        <taxon>Arthropoda</taxon>
        <taxon>Hexapoda</taxon>
        <taxon>Insecta</taxon>
        <taxon>Pterygota</taxon>
        <taxon>Neoptera</taxon>
        <taxon>Endopterygota</taxon>
        <taxon>Diptera</taxon>
        <taxon>Nematocera</taxon>
        <taxon>Culicoidea</taxon>
        <taxon>Culicidae</taxon>
        <taxon>Culicinae</taxon>
        <taxon>Aedini</taxon>
        <taxon>Psorophora</taxon>
    </lineage>
</organism>
<evidence type="ECO:0000313" key="2">
    <source>
        <dbReference type="EMBL" id="JAA94449.1"/>
    </source>
</evidence>
<keyword evidence="1" id="KW-1133">Transmembrane helix</keyword>
<name>T1D5R0_9DIPT</name>
<keyword evidence="1" id="KW-0812">Transmembrane</keyword>
<feature type="transmembrane region" description="Helical" evidence="1">
    <location>
        <begin position="12"/>
        <end position="32"/>
    </location>
</feature>
<reference evidence="2" key="1">
    <citation type="journal article" date="2013" name="BMC Genomics">
        <title>A deep insight into the sialotranscriptome of the mosquito, Psorophora albipes.</title>
        <authorList>
            <person name="Chagas A.C."/>
            <person name="Calvo E."/>
            <person name="Rios-Velasquez C.M."/>
            <person name="Pessoa F.A."/>
            <person name="Medeiros J.F."/>
            <person name="Ribeiro J.M."/>
        </authorList>
    </citation>
    <scope>NUCLEOTIDE SEQUENCE</scope>
</reference>